<dbReference type="InterPro" id="IPR002731">
    <property type="entry name" value="ATPase_BadF"/>
</dbReference>
<protein>
    <submittedName>
        <fullName evidence="2">BadF/BadG/BcrA/BcrD ATPase family protein</fullName>
    </submittedName>
</protein>
<accession>A0ABW8TV68</accession>
<reference evidence="2 3" key="1">
    <citation type="submission" date="2024-11" db="EMBL/GenBank/DDBJ databases">
        <authorList>
            <person name="Heng Y.C."/>
            <person name="Lim A.C.H."/>
            <person name="Lee J.K.Y."/>
            <person name="Kittelmann S."/>
        </authorList>
    </citation>
    <scope>NUCLEOTIDE SEQUENCE [LARGE SCALE GENOMIC DNA]</scope>
    <source>
        <strain evidence="2 3">WILCCON 0202</strain>
    </source>
</reference>
<dbReference type="PANTHER" id="PTHR43190">
    <property type="entry name" value="N-ACETYL-D-GLUCOSAMINE KINASE"/>
    <property type="match status" value="1"/>
</dbReference>
<dbReference type="Gene3D" id="3.30.420.40">
    <property type="match status" value="2"/>
</dbReference>
<evidence type="ECO:0000313" key="2">
    <source>
        <dbReference type="EMBL" id="MFL0268915.1"/>
    </source>
</evidence>
<dbReference type="SUPFAM" id="SSF53067">
    <property type="entry name" value="Actin-like ATPase domain"/>
    <property type="match status" value="2"/>
</dbReference>
<feature type="domain" description="ATPase BadF/BadG/BcrA/BcrD type" evidence="1">
    <location>
        <begin position="5"/>
        <end position="301"/>
    </location>
</feature>
<organism evidence="2 3">
    <name type="scientific">Candidatus Clostridium radicumherbarum</name>
    <dbReference type="NCBI Taxonomy" id="3381662"/>
    <lineage>
        <taxon>Bacteria</taxon>
        <taxon>Bacillati</taxon>
        <taxon>Bacillota</taxon>
        <taxon>Clostridia</taxon>
        <taxon>Eubacteriales</taxon>
        <taxon>Clostridiaceae</taxon>
        <taxon>Clostridium</taxon>
    </lineage>
</organism>
<dbReference type="PANTHER" id="PTHR43190:SF3">
    <property type="entry name" value="N-ACETYL-D-GLUCOSAMINE KINASE"/>
    <property type="match status" value="1"/>
</dbReference>
<dbReference type="EMBL" id="JBJHZY010000002">
    <property type="protein sequence ID" value="MFL0268915.1"/>
    <property type="molecule type" value="Genomic_DNA"/>
</dbReference>
<dbReference type="Pfam" id="PF01869">
    <property type="entry name" value="BcrAD_BadFG"/>
    <property type="match status" value="1"/>
</dbReference>
<sequence>MGYVIGIDGGGTKTALKLADNNEKIILTKEGGPCNINSMGKEAVSNMLKELLKDTLTEAQLSMEDIETLCIGTAGVDRPSDKAIMEEIIRNTGFQGKTIITNDAVTALYGGVGGAEGVILISGTGSICYGRNADGETKRAGGWGHLIGDEGSGYYIGISAINRIARAYDGLEEETIMTDLILKHLKLENASGLIEYVYRSGAGKSEIASLARLADEAYKQGDIAAEEILAKAAYELFLISKAVLDGLKLAGKKAVLAVNGSVIEKNEKISSEFKRLMSRNYPLVEVVNMKNDAAFGAVLMAING</sequence>
<dbReference type="InterPro" id="IPR043129">
    <property type="entry name" value="ATPase_NBD"/>
</dbReference>
<evidence type="ECO:0000259" key="1">
    <source>
        <dbReference type="Pfam" id="PF01869"/>
    </source>
</evidence>
<gene>
    <name evidence="2" type="ORF">ACJDUH_12510</name>
</gene>
<dbReference type="Proteomes" id="UP001623661">
    <property type="component" value="Unassembled WGS sequence"/>
</dbReference>
<evidence type="ECO:0000313" key="3">
    <source>
        <dbReference type="Proteomes" id="UP001623661"/>
    </source>
</evidence>
<keyword evidence="3" id="KW-1185">Reference proteome</keyword>
<proteinExistence type="predicted"/>
<comment type="caution">
    <text evidence="2">The sequence shown here is derived from an EMBL/GenBank/DDBJ whole genome shotgun (WGS) entry which is preliminary data.</text>
</comment>
<name>A0ABW8TV68_9CLOT</name>
<dbReference type="RefSeq" id="WP_406765536.1">
    <property type="nucleotide sequence ID" value="NZ_JBJHZY010000002.1"/>
</dbReference>
<dbReference type="InterPro" id="IPR052519">
    <property type="entry name" value="Euk-type_GlcNAc_Kinase"/>
</dbReference>